<proteinExistence type="evidence at transcript level"/>
<feature type="signal peptide" evidence="5">
    <location>
        <begin position="1"/>
        <end position="19"/>
    </location>
</feature>
<dbReference type="EMBL" id="MW390708">
    <property type="protein sequence ID" value="QXG07147.1"/>
    <property type="molecule type" value="mRNA"/>
</dbReference>
<evidence type="ECO:0000256" key="1">
    <source>
        <dbReference type="ARBA" id="ARBA00005964"/>
    </source>
</evidence>
<dbReference type="PROSITE" id="PS00941">
    <property type="entry name" value="CARBOXYLESTERASE_B_2"/>
    <property type="match status" value="1"/>
</dbReference>
<dbReference type="InterPro" id="IPR029058">
    <property type="entry name" value="AB_hydrolase_fold"/>
</dbReference>
<comment type="similarity">
    <text evidence="1">Belongs to the type-B carboxylesterase/lipase family.</text>
</comment>
<evidence type="ECO:0000313" key="7">
    <source>
        <dbReference type="EMBL" id="QXG07147.1"/>
    </source>
</evidence>
<keyword evidence="4" id="KW-0472">Membrane</keyword>
<keyword evidence="4" id="KW-1133">Transmembrane helix</keyword>
<dbReference type="InterPro" id="IPR019819">
    <property type="entry name" value="Carboxylesterase_B_CS"/>
</dbReference>
<evidence type="ECO:0000256" key="3">
    <source>
        <dbReference type="ARBA" id="ARBA00023180"/>
    </source>
</evidence>
<dbReference type="InterPro" id="IPR002018">
    <property type="entry name" value="CarbesteraseB"/>
</dbReference>
<dbReference type="AlphaFoldDB" id="A0A8F4TD42"/>
<dbReference type="InterPro" id="IPR051093">
    <property type="entry name" value="Neuroligin/BSAL"/>
</dbReference>
<feature type="chain" id="PRO_5034476759" evidence="5">
    <location>
        <begin position="20"/>
        <end position="606"/>
    </location>
</feature>
<name>A0A8F4TD42_SITZE</name>
<feature type="domain" description="Carboxylesterase type B" evidence="6">
    <location>
        <begin position="27"/>
        <end position="519"/>
    </location>
</feature>
<accession>A0A8F4TD42</accession>
<reference evidence="7" key="1">
    <citation type="submission" date="2020-12" db="EMBL/GenBank/DDBJ databases">
        <authorList>
            <person name="Tang Q."/>
            <person name="Xia D."/>
        </authorList>
    </citation>
    <scope>NUCLEOTIDE SEQUENCE</scope>
    <source>
        <strain evidence="7">SzeaCXE17</strain>
    </source>
</reference>
<evidence type="ECO:0000256" key="5">
    <source>
        <dbReference type="SAM" id="SignalP"/>
    </source>
</evidence>
<dbReference type="SUPFAM" id="SSF53474">
    <property type="entry name" value="alpha/beta-Hydrolases"/>
    <property type="match status" value="1"/>
</dbReference>
<evidence type="ECO:0000256" key="2">
    <source>
        <dbReference type="ARBA" id="ARBA00022729"/>
    </source>
</evidence>
<sequence>MRICDFFLCFSFMMKIGFGQLWQDRKIVVSVKQGLIEGKTEYTESRKIVNSFLGVPYAAPPVGNLRFSPPQRHPGWNGTYQATKHPPRCAQLPIKSNYSEDCLYLNIWSPVSTGSYAPLPVVVLFEGIDFFQSSDLPYLPGQDFSSEGVVLVTVNYRLNIFGFFCLGTNEARGNLGLLDQYYAIVWIKENIKNFRGDPEKVTLFGFLSGAVSVALHLISPRTSGLFQRAILISGSALAPWQVNNDPIAASNEMLRILGCNLYTTDYLRCLRSKKTEDILQTLQEYSESLQWTDAFLPVVDNFLPENNRYLPYDPSKAFREATFFQVPILTGISKPITFPETNVWYELASKGFQQLNQYMDRAKILEILRAYRFSNSTNRDQLVDMIKWKYSSPSQGDVRILVDQIKQLEFEAKIEAPHFLQLSHLTSYVQPIYVYYMPDLGFNVNTTDSFITTDMLLLFGPSLLKAIARRRFVEDEARLSADLKKMFINFIMFGNPTPSNNRIKQWRKYNPNDPYIEDFYKATYTQTDRVETVSFWNNLLPKISKYRTTYSLPRELQNSPDPAAAFRHGMYTLVGLVAALLGLLVICIILLKRKNHEREREFHIGY</sequence>
<organism evidence="7">
    <name type="scientific">Sitophilus zeamais</name>
    <name type="common">Maize weevil</name>
    <dbReference type="NCBI Taxonomy" id="7047"/>
    <lineage>
        <taxon>Eukaryota</taxon>
        <taxon>Metazoa</taxon>
        <taxon>Ecdysozoa</taxon>
        <taxon>Arthropoda</taxon>
        <taxon>Hexapoda</taxon>
        <taxon>Insecta</taxon>
        <taxon>Pterygota</taxon>
        <taxon>Neoptera</taxon>
        <taxon>Endopterygota</taxon>
        <taxon>Coleoptera</taxon>
        <taxon>Polyphaga</taxon>
        <taxon>Cucujiformia</taxon>
        <taxon>Curculionidae</taxon>
        <taxon>Dryophthorinae</taxon>
        <taxon>Sitophilus</taxon>
    </lineage>
</organism>
<dbReference type="Gene3D" id="3.40.50.1820">
    <property type="entry name" value="alpha/beta hydrolase"/>
    <property type="match status" value="1"/>
</dbReference>
<protein>
    <submittedName>
        <fullName evidence="7">Carboxylesterase</fullName>
    </submittedName>
</protein>
<dbReference type="Pfam" id="PF00135">
    <property type="entry name" value="COesterase"/>
    <property type="match status" value="1"/>
</dbReference>
<keyword evidence="4" id="KW-0812">Transmembrane</keyword>
<feature type="transmembrane region" description="Helical" evidence="4">
    <location>
        <begin position="569"/>
        <end position="591"/>
    </location>
</feature>
<keyword evidence="3" id="KW-0325">Glycoprotein</keyword>
<dbReference type="PANTHER" id="PTHR43903">
    <property type="entry name" value="NEUROLIGIN"/>
    <property type="match status" value="1"/>
</dbReference>
<evidence type="ECO:0000259" key="6">
    <source>
        <dbReference type="Pfam" id="PF00135"/>
    </source>
</evidence>
<keyword evidence="2 5" id="KW-0732">Signal</keyword>
<evidence type="ECO:0000256" key="4">
    <source>
        <dbReference type="SAM" id="Phobius"/>
    </source>
</evidence>